<dbReference type="Proteomes" id="UP000015105">
    <property type="component" value="Chromosome 7D"/>
</dbReference>
<reference evidence="2" key="5">
    <citation type="journal article" date="2021" name="G3 (Bethesda)">
        <title>Aegilops tauschii genome assembly Aet v5.0 features greater sequence contiguity and improved annotation.</title>
        <authorList>
            <person name="Wang L."/>
            <person name="Zhu T."/>
            <person name="Rodriguez J.C."/>
            <person name="Deal K.R."/>
            <person name="Dubcovsky J."/>
            <person name="McGuire P.E."/>
            <person name="Lux T."/>
            <person name="Spannagl M."/>
            <person name="Mayer K.F.X."/>
            <person name="Baldrich P."/>
            <person name="Meyers B.C."/>
            <person name="Huo N."/>
            <person name="Gu Y.Q."/>
            <person name="Zhou H."/>
            <person name="Devos K.M."/>
            <person name="Bennetzen J.L."/>
            <person name="Unver T."/>
            <person name="Budak H."/>
            <person name="Gulick P.J."/>
            <person name="Galiba G."/>
            <person name="Kalapos B."/>
            <person name="Nelson D.R."/>
            <person name="Li P."/>
            <person name="You F.M."/>
            <person name="Luo M.C."/>
            <person name="Dvorak J."/>
        </authorList>
    </citation>
    <scope>NUCLEOTIDE SEQUENCE [LARGE SCALE GENOMIC DNA]</scope>
    <source>
        <strain evidence="2">cv. AL8/78</strain>
    </source>
</reference>
<evidence type="ECO:0000256" key="1">
    <source>
        <dbReference type="SAM" id="MobiDB-lite"/>
    </source>
</evidence>
<dbReference type="EnsemblPlants" id="AET7Gv21010900.1">
    <property type="protein sequence ID" value="AET7Gv21010900.1"/>
    <property type="gene ID" value="AET7Gv21010900"/>
</dbReference>
<reference evidence="3" key="2">
    <citation type="journal article" date="2017" name="Nat. Plants">
        <title>The Aegilops tauschii genome reveals multiple impacts of transposons.</title>
        <authorList>
            <person name="Zhao G."/>
            <person name="Zou C."/>
            <person name="Li K."/>
            <person name="Wang K."/>
            <person name="Li T."/>
            <person name="Gao L."/>
            <person name="Zhang X."/>
            <person name="Wang H."/>
            <person name="Yang Z."/>
            <person name="Liu X."/>
            <person name="Jiang W."/>
            <person name="Mao L."/>
            <person name="Kong X."/>
            <person name="Jiao Y."/>
            <person name="Jia J."/>
        </authorList>
    </citation>
    <scope>NUCLEOTIDE SEQUENCE [LARGE SCALE GENOMIC DNA]</scope>
    <source>
        <strain evidence="3">cv. AL8/78</strain>
    </source>
</reference>
<feature type="compositionally biased region" description="Basic and acidic residues" evidence="1">
    <location>
        <begin position="1"/>
        <end position="12"/>
    </location>
</feature>
<evidence type="ECO:0000313" key="3">
    <source>
        <dbReference type="Proteomes" id="UP000015105"/>
    </source>
</evidence>
<protein>
    <submittedName>
        <fullName evidence="2">Uncharacterized protein</fullName>
    </submittedName>
</protein>
<organism evidence="2 3">
    <name type="scientific">Aegilops tauschii subsp. strangulata</name>
    <name type="common">Goatgrass</name>
    <dbReference type="NCBI Taxonomy" id="200361"/>
    <lineage>
        <taxon>Eukaryota</taxon>
        <taxon>Viridiplantae</taxon>
        <taxon>Streptophyta</taxon>
        <taxon>Embryophyta</taxon>
        <taxon>Tracheophyta</taxon>
        <taxon>Spermatophyta</taxon>
        <taxon>Magnoliopsida</taxon>
        <taxon>Liliopsida</taxon>
        <taxon>Poales</taxon>
        <taxon>Poaceae</taxon>
        <taxon>BOP clade</taxon>
        <taxon>Pooideae</taxon>
        <taxon>Triticodae</taxon>
        <taxon>Triticeae</taxon>
        <taxon>Triticinae</taxon>
        <taxon>Aegilops</taxon>
    </lineage>
</organism>
<evidence type="ECO:0000313" key="2">
    <source>
        <dbReference type="EnsemblPlants" id="AET7Gv21010900.1"/>
    </source>
</evidence>
<dbReference type="PANTHER" id="PTHR34278:SF8">
    <property type="match status" value="1"/>
</dbReference>
<proteinExistence type="predicted"/>
<reference evidence="2" key="3">
    <citation type="journal article" date="2017" name="Nature">
        <title>Genome sequence of the progenitor of the wheat D genome Aegilops tauschii.</title>
        <authorList>
            <person name="Luo M.C."/>
            <person name="Gu Y.Q."/>
            <person name="Puiu D."/>
            <person name="Wang H."/>
            <person name="Twardziok S.O."/>
            <person name="Deal K.R."/>
            <person name="Huo N."/>
            <person name="Zhu T."/>
            <person name="Wang L."/>
            <person name="Wang Y."/>
            <person name="McGuire P.E."/>
            <person name="Liu S."/>
            <person name="Long H."/>
            <person name="Ramasamy R.K."/>
            <person name="Rodriguez J.C."/>
            <person name="Van S.L."/>
            <person name="Yuan L."/>
            <person name="Wang Z."/>
            <person name="Xia Z."/>
            <person name="Xiao L."/>
            <person name="Anderson O.D."/>
            <person name="Ouyang S."/>
            <person name="Liang Y."/>
            <person name="Zimin A.V."/>
            <person name="Pertea G."/>
            <person name="Qi P."/>
            <person name="Bennetzen J.L."/>
            <person name="Dai X."/>
            <person name="Dawson M.W."/>
            <person name="Muller H.G."/>
            <person name="Kugler K."/>
            <person name="Rivarola-Duarte L."/>
            <person name="Spannagl M."/>
            <person name="Mayer K.F.X."/>
            <person name="Lu F.H."/>
            <person name="Bevan M.W."/>
            <person name="Leroy P."/>
            <person name="Li P."/>
            <person name="You F.M."/>
            <person name="Sun Q."/>
            <person name="Liu Z."/>
            <person name="Lyons E."/>
            <person name="Wicker T."/>
            <person name="Salzberg S.L."/>
            <person name="Devos K.M."/>
            <person name="Dvorak J."/>
        </authorList>
    </citation>
    <scope>NUCLEOTIDE SEQUENCE [LARGE SCALE GENOMIC DNA]</scope>
    <source>
        <strain evidence="2">cv. AL8/78</strain>
    </source>
</reference>
<dbReference type="AlphaFoldDB" id="A0A453SP48"/>
<feature type="region of interest" description="Disordered" evidence="1">
    <location>
        <begin position="1"/>
        <end position="27"/>
    </location>
</feature>
<accession>A0A453SP48</accession>
<name>A0A453SP48_AEGTS</name>
<reference evidence="3" key="1">
    <citation type="journal article" date="2014" name="Science">
        <title>Ancient hybridizations among the ancestral genomes of bread wheat.</title>
        <authorList>
            <consortium name="International Wheat Genome Sequencing Consortium,"/>
            <person name="Marcussen T."/>
            <person name="Sandve S.R."/>
            <person name="Heier L."/>
            <person name="Spannagl M."/>
            <person name="Pfeifer M."/>
            <person name="Jakobsen K.S."/>
            <person name="Wulff B.B."/>
            <person name="Steuernagel B."/>
            <person name="Mayer K.F."/>
            <person name="Olsen O.A."/>
        </authorList>
    </citation>
    <scope>NUCLEOTIDE SEQUENCE [LARGE SCALE GENOMIC DNA]</scope>
    <source>
        <strain evidence="3">cv. AL8/78</strain>
    </source>
</reference>
<sequence>RRLRPRHTEPQKQTKKRPKMRREGRQRGWVRVYDRELVDPEGKRRAAHVVDADGQAVVVANGGYVRASRRPTNHSKPGGSRALDALCRKALRALDEEEEAPPPQPAARYGYSPGWWPPSSPPSRYGAVAQKQQAQVQPARSGGKASSKAGPGRNFKHGKISKTYYLDEDEIDYLYNYDS</sequence>
<feature type="region of interest" description="Disordered" evidence="1">
    <location>
        <begin position="63"/>
        <end position="161"/>
    </location>
</feature>
<dbReference type="PANTHER" id="PTHR34278">
    <property type="entry name" value="PROTEIN THI031, PUTATIVE-RELATED"/>
    <property type="match status" value="1"/>
</dbReference>
<keyword evidence="3" id="KW-1185">Reference proteome</keyword>
<reference evidence="2" key="4">
    <citation type="submission" date="2019-03" db="UniProtKB">
        <authorList>
            <consortium name="EnsemblPlants"/>
        </authorList>
    </citation>
    <scope>IDENTIFICATION</scope>
</reference>
<feature type="compositionally biased region" description="Low complexity" evidence="1">
    <location>
        <begin position="127"/>
        <end position="153"/>
    </location>
</feature>
<dbReference type="Gramene" id="AET7Gv21010900.1">
    <property type="protein sequence ID" value="AET7Gv21010900.1"/>
    <property type="gene ID" value="AET7Gv21010900"/>
</dbReference>